<accession>A0A284S9P3</accession>
<protein>
    <submittedName>
        <fullName evidence="1">Uncharacterized protein</fullName>
    </submittedName>
</protein>
<reference evidence="2" key="1">
    <citation type="journal article" date="2017" name="Nat. Ecol. Evol.">
        <title>Genome expansion and lineage-specific genetic innovations in the forest pathogenic fungi Armillaria.</title>
        <authorList>
            <person name="Sipos G."/>
            <person name="Prasanna A.N."/>
            <person name="Walter M.C."/>
            <person name="O'Connor E."/>
            <person name="Balint B."/>
            <person name="Krizsan K."/>
            <person name="Kiss B."/>
            <person name="Hess J."/>
            <person name="Varga T."/>
            <person name="Slot J."/>
            <person name="Riley R."/>
            <person name="Boka B."/>
            <person name="Rigling D."/>
            <person name="Barry K."/>
            <person name="Lee J."/>
            <person name="Mihaltcheva S."/>
            <person name="LaButti K."/>
            <person name="Lipzen A."/>
            <person name="Waldron R."/>
            <person name="Moloney N.M."/>
            <person name="Sperisen C."/>
            <person name="Kredics L."/>
            <person name="Vagvoelgyi C."/>
            <person name="Patrignani A."/>
            <person name="Fitzpatrick D."/>
            <person name="Nagy I."/>
            <person name="Doyle S."/>
            <person name="Anderson J.B."/>
            <person name="Grigoriev I.V."/>
            <person name="Gueldener U."/>
            <person name="Muensterkoetter M."/>
            <person name="Nagy L.G."/>
        </authorList>
    </citation>
    <scope>NUCLEOTIDE SEQUENCE [LARGE SCALE GENOMIC DNA]</scope>
    <source>
        <strain evidence="2">C18/9</strain>
    </source>
</reference>
<evidence type="ECO:0000313" key="1">
    <source>
        <dbReference type="EMBL" id="SJL17711.1"/>
    </source>
</evidence>
<name>A0A284S9P3_ARMOS</name>
<dbReference type="EMBL" id="FUEG01000047">
    <property type="protein sequence ID" value="SJL17711.1"/>
    <property type="molecule type" value="Genomic_DNA"/>
</dbReference>
<proteinExistence type="predicted"/>
<dbReference type="AlphaFoldDB" id="A0A284S9P3"/>
<gene>
    <name evidence="1" type="ORF">ARMOST_21271</name>
</gene>
<keyword evidence="2" id="KW-1185">Reference proteome</keyword>
<organism evidence="1 2">
    <name type="scientific">Armillaria ostoyae</name>
    <name type="common">Armillaria root rot fungus</name>
    <dbReference type="NCBI Taxonomy" id="47428"/>
    <lineage>
        <taxon>Eukaryota</taxon>
        <taxon>Fungi</taxon>
        <taxon>Dikarya</taxon>
        <taxon>Basidiomycota</taxon>
        <taxon>Agaricomycotina</taxon>
        <taxon>Agaricomycetes</taxon>
        <taxon>Agaricomycetidae</taxon>
        <taxon>Agaricales</taxon>
        <taxon>Marasmiineae</taxon>
        <taxon>Physalacriaceae</taxon>
        <taxon>Armillaria</taxon>
    </lineage>
</organism>
<sequence length="182" mass="20702">MSVHDSYSIFPGRNAQNHVLHFGNTARAREYPSPETAHWEEMVLQSPVPSLLPFSLPEPRSSRAQTKGSVSWPSPSLAWVAGEIGVSSFFPRFPPQPLRERFFIQYQIDFEYHPPKEYILNASDPGTGIIPPQRSALRIRMRAAHPLPQRHSINPPTHPPLLSFPFTRGPLLTRDGTYSYYE</sequence>
<evidence type="ECO:0000313" key="2">
    <source>
        <dbReference type="Proteomes" id="UP000219338"/>
    </source>
</evidence>
<dbReference type="Proteomes" id="UP000219338">
    <property type="component" value="Unassembled WGS sequence"/>
</dbReference>